<feature type="transmembrane region" description="Helical" evidence="1">
    <location>
        <begin position="34"/>
        <end position="56"/>
    </location>
</feature>
<sequence length="491" mass="56558">MLILARVSSYKYSFDTCAIFLVFKSIIFDHTTLIPMMGIGSVNFFNIHFSVAYLLLSPLYFVGPSLLIFIWKLISYGGFIIIVSYLIKNDKQSSASNWERNLFLVLVCLHPTFITNLISPDIWDSDLILPFLALSILYTSFNRYYLGIFWIFLTFFIKEDMMLLGIMYGLFIAIKSKEVKYLIFSLFSLAMFLIVTNILMPLSSTSESGLELLNFSYGNLGESMGEIIINSVLHPTLLFENGFWIRKFASIFIIFACFGFLPFLKKRSIIYLIPGIAVIGYTIIAAQPYLDYSKHYMLAFFPFVVWSAYETFITIHEDSRSRVAFLAIILSISIVIIFQLNMRSWSYYFTPIKNIDTLESISANLIPKDASVLTGGIASPWVCYNRNCFVSADFQPKEIELIKYKYILINLSTVFWEVQSCNDYTLLSNLKALNQNSNYEVKYNNNDIILLMRTTPGISSFQPKWSENLENYQYVSQGCVKNNIMNIFKKL</sequence>
<dbReference type="InterPro" id="IPR018650">
    <property type="entry name" value="STSV1_Orf64"/>
</dbReference>
<organism evidence="2 3">
    <name type="scientific">Polynucleobacter meluiroseus</name>
    <dbReference type="NCBI Taxonomy" id="1938814"/>
    <lineage>
        <taxon>Bacteria</taxon>
        <taxon>Pseudomonadati</taxon>
        <taxon>Pseudomonadota</taxon>
        <taxon>Betaproteobacteria</taxon>
        <taxon>Burkholderiales</taxon>
        <taxon>Burkholderiaceae</taxon>
        <taxon>Polynucleobacter</taxon>
    </lineage>
</organism>
<keyword evidence="3" id="KW-1185">Reference proteome</keyword>
<dbReference type="AlphaFoldDB" id="A0A240E2D6"/>
<feature type="transmembrane region" description="Helical" evidence="1">
    <location>
        <begin position="181"/>
        <end position="200"/>
    </location>
</feature>
<evidence type="ECO:0000313" key="2">
    <source>
        <dbReference type="EMBL" id="SNX29598.1"/>
    </source>
</evidence>
<feature type="transmembrane region" description="Helical" evidence="1">
    <location>
        <begin position="296"/>
        <end position="316"/>
    </location>
</feature>
<name>A0A240E2D6_9BURK</name>
<keyword evidence="1" id="KW-0472">Membrane</keyword>
<gene>
    <name evidence="2" type="ORF">SAMN06295945_1978</name>
</gene>
<feature type="transmembrane region" description="Helical" evidence="1">
    <location>
        <begin position="243"/>
        <end position="264"/>
    </location>
</feature>
<accession>A0A240E2D6</accession>
<dbReference type="Pfam" id="PF09852">
    <property type="entry name" value="DUF2079"/>
    <property type="match status" value="1"/>
</dbReference>
<evidence type="ECO:0000313" key="3">
    <source>
        <dbReference type="Proteomes" id="UP000218069"/>
    </source>
</evidence>
<protein>
    <submittedName>
        <fullName evidence="2">Uncharacterized membrane protein</fullName>
    </submittedName>
</protein>
<keyword evidence="1" id="KW-1133">Transmembrane helix</keyword>
<dbReference type="Proteomes" id="UP000218069">
    <property type="component" value="Unassembled WGS sequence"/>
</dbReference>
<feature type="transmembrane region" description="Helical" evidence="1">
    <location>
        <begin position="271"/>
        <end position="290"/>
    </location>
</feature>
<feature type="transmembrane region" description="Helical" evidence="1">
    <location>
        <begin position="68"/>
        <end position="87"/>
    </location>
</feature>
<keyword evidence="1" id="KW-0812">Transmembrane</keyword>
<proteinExistence type="predicted"/>
<dbReference type="EMBL" id="OANS01000007">
    <property type="protein sequence ID" value="SNX29598.1"/>
    <property type="molecule type" value="Genomic_DNA"/>
</dbReference>
<evidence type="ECO:0000256" key="1">
    <source>
        <dbReference type="SAM" id="Phobius"/>
    </source>
</evidence>
<feature type="transmembrane region" description="Helical" evidence="1">
    <location>
        <begin position="323"/>
        <end position="342"/>
    </location>
</feature>
<feature type="transmembrane region" description="Helical" evidence="1">
    <location>
        <begin position="102"/>
        <end position="118"/>
    </location>
</feature>
<feature type="transmembrane region" description="Helical" evidence="1">
    <location>
        <begin position="147"/>
        <end position="174"/>
    </location>
</feature>
<reference evidence="3" key="1">
    <citation type="submission" date="2017-08" db="EMBL/GenBank/DDBJ databases">
        <authorList>
            <person name="Varghese N."/>
            <person name="Submissions S."/>
        </authorList>
    </citation>
    <scope>NUCLEOTIDE SEQUENCE [LARGE SCALE GENOMIC DNA]</scope>
    <source>
        <strain evidence="3">AP-Melu-1000-B4</strain>
    </source>
</reference>